<sequence>MKGGGPVSHCLQPRSQVVTWSPKSEVSA</sequence>
<keyword evidence="3" id="KW-1185">Reference proteome</keyword>
<protein>
    <submittedName>
        <fullName evidence="2">Uncharacterized protein</fullName>
    </submittedName>
</protein>
<dbReference type="GeneID" id="18668899"/>
<reference evidence="2 3" key="1">
    <citation type="journal article" date="2010" name="J. Bacteriol.">
        <title>The genetic basis of laboratory adaptation in Caulobacter crescentus.</title>
        <authorList>
            <person name="Marks M.E."/>
            <person name="Castro-Rojas C.M."/>
            <person name="Teiling C."/>
            <person name="Du L."/>
            <person name="Kapatral V."/>
            <person name="Walunas T.L."/>
            <person name="Crosson S."/>
        </authorList>
    </citation>
    <scope>NUCLEOTIDE SEQUENCE [LARGE SCALE GENOMIC DNA]</scope>
    <source>
        <strain evidence="3">NA1000 / CB15N</strain>
    </source>
</reference>
<dbReference type="HOGENOM" id="CLU_3412465_0_0_5"/>
<evidence type="ECO:0000313" key="2">
    <source>
        <dbReference type="EMBL" id="AHI88568.1"/>
    </source>
</evidence>
<accession>A0A0H3IWJ3</accession>
<evidence type="ECO:0000313" key="3">
    <source>
        <dbReference type="Proteomes" id="UP000001364"/>
    </source>
</evidence>
<feature type="compositionally biased region" description="Polar residues" evidence="1">
    <location>
        <begin position="13"/>
        <end position="28"/>
    </location>
</feature>
<dbReference type="RefSeq" id="YP_009020537.1">
    <property type="nucleotide sequence ID" value="NC_011916.1"/>
</dbReference>
<organism evidence="2 3">
    <name type="scientific">Caulobacter vibrioides (strain NA1000 / CB15N)</name>
    <name type="common">Caulobacter crescentus</name>
    <dbReference type="NCBI Taxonomy" id="565050"/>
    <lineage>
        <taxon>Bacteria</taxon>
        <taxon>Pseudomonadati</taxon>
        <taxon>Pseudomonadota</taxon>
        <taxon>Alphaproteobacteria</taxon>
        <taxon>Caulobacterales</taxon>
        <taxon>Caulobacteraceae</taxon>
        <taxon>Caulobacter</taxon>
    </lineage>
</organism>
<gene>
    <name evidence="2" type="ordered locus">CCNA_03965</name>
</gene>
<dbReference type="EMBL" id="CP001340">
    <property type="protein sequence ID" value="AHI88568.1"/>
    <property type="molecule type" value="Genomic_DNA"/>
</dbReference>
<name>A0A0H3IWJ3_CAUVN</name>
<dbReference type="AlphaFoldDB" id="A0A0H3IWJ3"/>
<feature type="region of interest" description="Disordered" evidence="1">
    <location>
        <begin position="1"/>
        <end position="28"/>
    </location>
</feature>
<proteinExistence type="predicted"/>
<dbReference type="Proteomes" id="UP000001364">
    <property type="component" value="Chromosome"/>
</dbReference>
<dbReference type="KEGG" id="ccs:CCNA_03965"/>
<evidence type="ECO:0000256" key="1">
    <source>
        <dbReference type="SAM" id="MobiDB-lite"/>
    </source>
</evidence>
<dbReference type="RefSeq" id="WP_024265772.1">
    <property type="nucleotide sequence ID" value="NC_011916.1"/>
</dbReference>